<evidence type="ECO:0000313" key="3">
    <source>
        <dbReference type="Proteomes" id="UP001479436"/>
    </source>
</evidence>
<organism evidence="2 3">
    <name type="scientific">Basidiobolus ranarum</name>
    <dbReference type="NCBI Taxonomy" id="34480"/>
    <lineage>
        <taxon>Eukaryota</taxon>
        <taxon>Fungi</taxon>
        <taxon>Fungi incertae sedis</taxon>
        <taxon>Zoopagomycota</taxon>
        <taxon>Entomophthoromycotina</taxon>
        <taxon>Basidiobolomycetes</taxon>
        <taxon>Basidiobolales</taxon>
        <taxon>Basidiobolaceae</taxon>
        <taxon>Basidiobolus</taxon>
    </lineage>
</organism>
<keyword evidence="3" id="KW-1185">Reference proteome</keyword>
<dbReference type="PROSITE" id="PS50263">
    <property type="entry name" value="CN_HYDROLASE"/>
    <property type="match status" value="1"/>
</dbReference>
<proteinExistence type="predicted"/>
<dbReference type="InterPro" id="IPR036526">
    <property type="entry name" value="C-N_Hydrolase_sf"/>
</dbReference>
<feature type="domain" description="CN hydrolase" evidence="1">
    <location>
        <begin position="1"/>
        <end position="270"/>
    </location>
</feature>
<evidence type="ECO:0000259" key="1">
    <source>
        <dbReference type="PROSITE" id="PS50263"/>
    </source>
</evidence>
<sequence>MRIACCQFNPILGAPERNRERVDALLEKYQQGDFDFLILPEMAFSGYVFEGKHDIRPYLEDTTSGPTVLWAQKQALRLKCYVLVGYPEINKGVETKWYNSSCLLNPSGELVNTYRKTFLYDTDLTWSEKGPSFCTIDLEGFGKVGIGICMDLNYSEPTKYFDQEFATFHLNENTDLVIVLMAWILSNPEDRDPQEPSWSNVNYWAARLSNLFHTPRQHPTYFVACNRVGTEQGTTFCGSSCGLKLDYPQPKIIDILNKSEENILLLDLPNLDRK</sequence>
<reference evidence="2 3" key="1">
    <citation type="submission" date="2023-04" db="EMBL/GenBank/DDBJ databases">
        <title>Genome of Basidiobolus ranarum AG-B5.</title>
        <authorList>
            <person name="Stajich J.E."/>
            <person name="Carter-House D."/>
            <person name="Gryganskyi A."/>
        </authorList>
    </citation>
    <scope>NUCLEOTIDE SEQUENCE [LARGE SCALE GENOMIC DNA]</scope>
    <source>
        <strain evidence="2 3">AG-B5</strain>
    </source>
</reference>
<dbReference type="SUPFAM" id="SSF56317">
    <property type="entry name" value="Carbon-nitrogen hydrolase"/>
    <property type="match status" value="1"/>
</dbReference>
<dbReference type="Proteomes" id="UP001479436">
    <property type="component" value="Unassembled WGS sequence"/>
</dbReference>
<dbReference type="Pfam" id="PF00795">
    <property type="entry name" value="CN_hydrolase"/>
    <property type="match status" value="1"/>
</dbReference>
<dbReference type="PANTHER" id="PTHR11750">
    <property type="entry name" value="PROTEIN N-TERMINAL AMIDASE"/>
    <property type="match status" value="1"/>
</dbReference>
<accession>A0ABR2WSF2</accession>
<evidence type="ECO:0000313" key="2">
    <source>
        <dbReference type="EMBL" id="KAK9764351.1"/>
    </source>
</evidence>
<dbReference type="InterPro" id="IPR039703">
    <property type="entry name" value="Nta1"/>
</dbReference>
<dbReference type="EMBL" id="JASJQH010000445">
    <property type="protein sequence ID" value="KAK9764351.1"/>
    <property type="molecule type" value="Genomic_DNA"/>
</dbReference>
<dbReference type="Gene3D" id="3.60.110.10">
    <property type="entry name" value="Carbon-nitrogen hydrolase"/>
    <property type="match status" value="1"/>
</dbReference>
<dbReference type="InterPro" id="IPR003010">
    <property type="entry name" value="C-N_Hydrolase"/>
</dbReference>
<protein>
    <recommendedName>
        <fullName evidence="1">CN hydrolase domain-containing protein</fullName>
    </recommendedName>
</protein>
<comment type="caution">
    <text evidence="2">The sequence shown here is derived from an EMBL/GenBank/DDBJ whole genome shotgun (WGS) entry which is preliminary data.</text>
</comment>
<dbReference type="PANTHER" id="PTHR11750:SF26">
    <property type="entry name" value="PROTEIN N-TERMINAL AMIDASE"/>
    <property type="match status" value="1"/>
</dbReference>
<gene>
    <name evidence="2" type="ORF">K7432_008215</name>
</gene>
<name>A0ABR2WSF2_9FUNG</name>